<dbReference type="Gene3D" id="3.30.70.270">
    <property type="match status" value="1"/>
</dbReference>
<dbReference type="InterPro" id="IPR005135">
    <property type="entry name" value="Endo/exonuclease/phosphatase"/>
</dbReference>
<organism evidence="4 5">
    <name type="scientific">Cyprinus carpio carpio</name>
    <dbReference type="NCBI Taxonomy" id="630221"/>
    <lineage>
        <taxon>Eukaryota</taxon>
        <taxon>Metazoa</taxon>
        <taxon>Chordata</taxon>
        <taxon>Craniata</taxon>
        <taxon>Vertebrata</taxon>
        <taxon>Euteleostomi</taxon>
        <taxon>Actinopterygii</taxon>
        <taxon>Neopterygii</taxon>
        <taxon>Teleostei</taxon>
        <taxon>Ostariophysi</taxon>
        <taxon>Cypriniformes</taxon>
        <taxon>Cyprinidae</taxon>
        <taxon>Cyprininae</taxon>
        <taxon>Cyprinus</taxon>
    </lineage>
</organism>
<evidence type="ECO:0000256" key="2">
    <source>
        <dbReference type="ARBA" id="ARBA00012180"/>
    </source>
</evidence>
<dbReference type="EC" id="3.1.26.4" evidence="2"/>
<dbReference type="Gene3D" id="3.60.10.10">
    <property type="entry name" value="Endonuclease/exonuclease/phosphatase"/>
    <property type="match status" value="1"/>
</dbReference>
<evidence type="ECO:0000313" key="4">
    <source>
        <dbReference type="Ensembl" id="ENSCCRP00000150854.1"/>
    </source>
</evidence>
<protein>
    <recommendedName>
        <fullName evidence="2">ribonuclease H</fullName>
        <ecNumber evidence="2">3.1.26.4</ecNumber>
    </recommendedName>
</protein>
<dbReference type="InterPro" id="IPR036691">
    <property type="entry name" value="Endo/exonu/phosph_ase_sf"/>
</dbReference>
<reference evidence="4" key="2">
    <citation type="submission" date="2025-09" db="UniProtKB">
        <authorList>
            <consortium name="Ensembl"/>
        </authorList>
    </citation>
    <scope>IDENTIFICATION</scope>
</reference>
<dbReference type="Ensembl" id="ENSCCRT00000167327.1">
    <property type="protein sequence ID" value="ENSCCRP00000150854.1"/>
    <property type="gene ID" value="ENSCCRG00000069629.1"/>
</dbReference>
<name>A0A9J8AZU1_CYPCA</name>
<dbReference type="Pfam" id="PF03372">
    <property type="entry name" value="Exo_endo_phos"/>
    <property type="match status" value="1"/>
</dbReference>
<evidence type="ECO:0000256" key="1">
    <source>
        <dbReference type="ARBA" id="ARBA00010879"/>
    </source>
</evidence>
<dbReference type="Pfam" id="PF00078">
    <property type="entry name" value="RVT_1"/>
    <property type="match status" value="1"/>
</dbReference>
<dbReference type="OMA" id="YISEWRI"/>
<proteinExistence type="inferred from homology"/>
<dbReference type="SUPFAM" id="SSF56219">
    <property type="entry name" value="DNase I-like"/>
    <property type="match status" value="1"/>
</dbReference>
<accession>A0A9J8AZU1</accession>
<comment type="similarity">
    <text evidence="1">Belongs to the beta type-B retroviral polymerase family. HERV class-II K(HML-2) pol subfamily.</text>
</comment>
<evidence type="ECO:0000259" key="3">
    <source>
        <dbReference type="PROSITE" id="PS50878"/>
    </source>
</evidence>
<feature type="domain" description="Reverse transcriptase" evidence="3">
    <location>
        <begin position="546"/>
        <end position="823"/>
    </location>
</feature>
<dbReference type="AlphaFoldDB" id="A0A9J8AZU1"/>
<dbReference type="PROSITE" id="PS50878">
    <property type="entry name" value="RT_POL"/>
    <property type="match status" value="1"/>
</dbReference>
<dbReference type="InterPro" id="IPR000477">
    <property type="entry name" value="RT_dom"/>
</dbReference>
<keyword evidence="5" id="KW-1185">Reference proteome</keyword>
<dbReference type="PANTHER" id="PTHR19446">
    <property type="entry name" value="REVERSE TRANSCRIPTASES"/>
    <property type="match status" value="1"/>
</dbReference>
<dbReference type="InterPro" id="IPR043502">
    <property type="entry name" value="DNA/RNA_pol_sf"/>
</dbReference>
<dbReference type="GO" id="GO:0004523">
    <property type="term" value="F:RNA-DNA hybrid ribonuclease activity"/>
    <property type="evidence" value="ECO:0007669"/>
    <property type="project" value="UniProtKB-EC"/>
</dbReference>
<evidence type="ECO:0000313" key="5">
    <source>
        <dbReference type="Proteomes" id="UP001108240"/>
    </source>
</evidence>
<dbReference type="GeneTree" id="ENSGT01060000248530"/>
<dbReference type="SUPFAM" id="SSF56672">
    <property type="entry name" value="DNA/RNA polymerases"/>
    <property type="match status" value="1"/>
</dbReference>
<reference evidence="4" key="1">
    <citation type="submission" date="2025-08" db="UniProtKB">
        <authorList>
            <consortium name="Ensembl"/>
        </authorList>
    </citation>
    <scope>IDENTIFICATION</scope>
</reference>
<sequence>MRSLTITMWNIQGINSSSFGYKTKTSDFRKNISDMDIIILQETWHKTDEVTLCPPGYCEIFLSSIKHEKITRGRDSGGIIIWHKQEIDKYIQTIKKEESHIWLKINKHLTQTTKDVFLCALYIPPSESPYYNEDIFESLHSQINHFQAQGSVLICGDLNARTGSLPDYTTENGNNHIFGQSFPQNIVNFPRNNTDDQVNKNGKLLMELCRNLGLYLVNGRVRGDSLGRYSYSSFHGCSTVDYMISDLDPFSFRAFTVKPLTPLSDHSQVTVYLKRTTNTGIHSQPSKLYNIRENYRWEQNSTEKYLTAISHPKVCLLIDNFLGRIYPHNQDGVNLAVENINYIFTYLANLSNLTFSKKIHKTTQENEKWFDLGCKTMRKKLRQLSNQKHRHPNNADLRHQYCEELKQYKSTLRKKREQYIQNQLKTIEESVNSNNFWDNWNHLHKKHHEQAAIQNGDTWKNHFEQLYSEITMNPEQTQKYEKMIHMEHTVGKYQNPLDYPITENELIDKIRALKNKKASGPDGILNEMLKNTERKLRSALLKLFNLVLSVGNFPEAWNQGLITPIFKSGDKSDPNNYRGICVSSNLGKLFCNIINTRLVHFLTEHNVLSKSQIGFLPNYRTSDHIFTLHTLIDKYINQNKSKIFACFVDFQKAFDSIWHEGLLSKLLESGIGGKTYNIIKTMYSKNQCAIKIGNKQTEFFTQGRGVRQGCPLSPTLFNIYINELATVLEQSAAPGLTLHDSNIKLLLFADDLVLLSPTEEGLQQNLDVLHTFCQTWALTINPNKTKVLTFQKRPRVQGKRHSFTLGMTKIEHATNYTYLGLKMSATGKLNLAVNELKEKARRAFYAIKKSIQIEIPIRIWLKIFQSVIEPIALYGSEVWGPLLNHEFEKWDKNPIEALHAEFCKSILGVQRNTTNNACRAELGQYPLLMHIEKRAIKFWKHLKMSDPNSYHFKALKNHEVNPEKSPLIQMILKLQKQTNTTNNSQHQDSEISIHTIQPNQIIKAQKENYLTYWTETTEKQSKLECYLALNRDYTTAEYLSTVKDCKLRRQMTRYRLSSHTLTIETGRYRQHWLPRESRICPYCNHGEVETEQHFLTSCSNYEEIRNKFYPKFEILYPDFKMLNKKTQLQYLLGEKQDCILLAARYIDACHKKREESTNQ</sequence>
<dbReference type="Proteomes" id="UP001108240">
    <property type="component" value="Unplaced"/>
</dbReference>
<dbReference type="CDD" id="cd01650">
    <property type="entry name" value="RT_nLTR_like"/>
    <property type="match status" value="1"/>
</dbReference>
<dbReference type="InterPro" id="IPR043128">
    <property type="entry name" value="Rev_trsase/Diguanyl_cyclase"/>
</dbReference>